<evidence type="ECO:0000256" key="1">
    <source>
        <dbReference type="ARBA" id="ARBA00004236"/>
    </source>
</evidence>
<feature type="region of interest" description="Disordered" evidence="7">
    <location>
        <begin position="72"/>
        <end position="93"/>
    </location>
</feature>
<keyword evidence="6" id="KW-0927">Auxin signaling pathway</keyword>
<evidence type="ECO:0000256" key="5">
    <source>
        <dbReference type="ARBA" id="ARBA00023136"/>
    </source>
</evidence>
<keyword evidence="4" id="KW-1003">Cell membrane</keyword>
<accession>A0A8B7MTG8</accession>
<dbReference type="InterPro" id="IPR039621">
    <property type="entry name" value="BG1-like"/>
</dbReference>
<dbReference type="PANTHER" id="PTHR33541:SF28">
    <property type="entry name" value="PROTEIN BIG GRAIN 1-LIKE A"/>
    <property type="match status" value="1"/>
</dbReference>
<dbReference type="OrthoDB" id="680041at2759"/>
<sequence length="238" mass="25860">MERWPKQCGNVKPSFASALLDFIDRSIDETDGGAVREHRTGGAPDRLYDRGPAAVKKQWSFVADRWPVERRSNVPVASGEEKQRTRLRKPDNRRGFLANSTFISSDCSSYGGFSSSNAESVPHPAGLRSIRIGSFLYRSEEAISKPPAPPRPVAASPPAHPHQDKKKSGLIRSKFRDLRKSKSPASLGARLASFLNSPFTAAAAGPASDPPLAGMSFRRTRPLTLAPIAPSPTVSSWN</sequence>
<keyword evidence="8" id="KW-1185">Reference proteome</keyword>
<dbReference type="RefSeq" id="XP_017697775.1">
    <property type="nucleotide sequence ID" value="XM_017842286.2"/>
</dbReference>
<dbReference type="PANTHER" id="PTHR33541">
    <property type="entry name" value="PROTEIN BIG GRAIN 1-LIKE A-RELATED"/>
    <property type="match status" value="1"/>
</dbReference>
<reference evidence="8" key="1">
    <citation type="journal article" date="2019" name="Nat. Commun.">
        <title>Genome-wide association mapping of date palm fruit traits.</title>
        <authorList>
            <person name="Hazzouri K.M."/>
            <person name="Gros-Balthazard M."/>
            <person name="Flowers J.M."/>
            <person name="Copetti D."/>
            <person name="Lemansour A."/>
            <person name="Lebrun M."/>
            <person name="Masmoudi K."/>
            <person name="Ferrand S."/>
            <person name="Dhar M.I."/>
            <person name="Fresquez Z.A."/>
            <person name="Rosas U."/>
            <person name="Zhang J."/>
            <person name="Talag J."/>
            <person name="Lee S."/>
            <person name="Kudrna D."/>
            <person name="Powell R.F."/>
            <person name="Leitch I.J."/>
            <person name="Krueger R.R."/>
            <person name="Wing R.A."/>
            <person name="Amiri K.M.A."/>
            <person name="Purugganan M.D."/>
        </authorList>
    </citation>
    <scope>NUCLEOTIDE SEQUENCE [LARGE SCALE GENOMIC DNA]</scope>
    <source>
        <strain evidence="8">cv. Khalas</strain>
    </source>
</reference>
<name>A0A8B7MTG8_PHODC</name>
<evidence type="ECO:0000313" key="9">
    <source>
        <dbReference type="RefSeq" id="XP_017697775.1"/>
    </source>
</evidence>
<evidence type="ECO:0000256" key="3">
    <source>
        <dbReference type="ARBA" id="ARBA00022448"/>
    </source>
</evidence>
<dbReference type="GeneID" id="108511215"/>
<keyword evidence="5" id="KW-0472">Membrane</keyword>
<dbReference type="KEGG" id="pda:108511215"/>
<evidence type="ECO:0000313" key="8">
    <source>
        <dbReference type="Proteomes" id="UP000228380"/>
    </source>
</evidence>
<evidence type="ECO:0000256" key="6">
    <source>
        <dbReference type="ARBA" id="ARBA00023294"/>
    </source>
</evidence>
<comment type="similarity">
    <text evidence="2">Belongs to the BIG GRAIN 1 (BG1) plant protein family.</text>
</comment>
<protein>
    <submittedName>
        <fullName evidence="9">Protein BIG GRAIN 1-like</fullName>
    </submittedName>
</protein>
<evidence type="ECO:0000256" key="2">
    <source>
        <dbReference type="ARBA" id="ARBA00010067"/>
    </source>
</evidence>
<feature type="region of interest" description="Disordered" evidence="7">
    <location>
        <begin position="142"/>
        <end position="185"/>
    </location>
</feature>
<proteinExistence type="inferred from homology"/>
<feature type="compositionally biased region" description="Basic and acidic residues" evidence="7">
    <location>
        <begin position="79"/>
        <end position="93"/>
    </location>
</feature>
<dbReference type="GO" id="GO:0005886">
    <property type="term" value="C:plasma membrane"/>
    <property type="evidence" value="ECO:0007669"/>
    <property type="project" value="UniProtKB-SubCell"/>
</dbReference>
<organism evidence="8 9">
    <name type="scientific">Phoenix dactylifera</name>
    <name type="common">Date palm</name>
    <dbReference type="NCBI Taxonomy" id="42345"/>
    <lineage>
        <taxon>Eukaryota</taxon>
        <taxon>Viridiplantae</taxon>
        <taxon>Streptophyta</taxon>
        <taxon>Embryophyta</taxon>
        <taxon>Tracheophyta</taxon>
        <taxon>Spermatophyta</taxon>
        <taxon>Magnoliopsida</taxon>
        <taxon>Liliopsida</taxon>
        <taxon>Arecaceae</taxon>
        <taxon>Coryphoideae</taxon>
        <taxon>Phoeniceae</taxon>
        <taxon>Phoenix</taxon>
    </lineage>
</organism>
<reference evidence="9" key="2">
    <citation type="submission" date="2025-08" db="UniProtKB">
        <authorList>
            <consortium name="RefSeq"/>
        </authorList>
    </citation>
    <scope>IDENTIFICATION</scope>
    <source>
        <tissue evidence="9">Young leaves</tissue>
    </source>
</reference>
<evidence type="ECO:0000256" key="7">
    <source>
        <dbReference type="SAM" id="MobiDB-lite"/>
    </source>
</evidence>
<evidence type="ECO:0000256" key="4">
    <source>
        <dbReference type="ARBA" id="ARBA00022475"/>
    </source>
</evidence>
<comment type="subcellular location">
    <subcellularLocation>
        <location evidence="1">Cell membrane</location>
    </subcellularLocation>
</comment>
<keyword evidence="3" id="KW-0813">Transport</keyword>
<dbReference type="Proteomes" id="UP000228380">
    <property type="component" value="Chromosome 11"/>
</dbReference>
<dbReference type="AlphaFoldDB" id="A0A8B7MTG8"/>
<dbReference type="GO" id="GO:0009734">
    <property type="term" value="P:auxin-activated signaling pathway"/>
    <property type="evidence" value="ECO:0007669"/>
    <property type="project" value="UniProtKB-KW"/>
</dbReference>
<gene>
    <name evidence="9" type="primary">LOC108511215</name>
</gene>